<feature type="transmembrane region" description="Helical" evidence="5">
    <location>
        <begin position="114"/>
        <end position="131"/>
    </location>
</feature>
<accession>A0A8J7MK27</accession>
<dbReference type="PANTHER" id="PTHR22911">
    <property type="entry name" value="ACYL-MALONYL CONDENSING ENZYME-RELATED"/>
    <property type="match status" value="1"/>
</dbReference>
<feature type="transmembrane region" description="Helical" evidence="5">
    <location>
        <begin position="200"/>
        <end position="221"/>
    </location>
</feature>
<dbReference type="Gene3D" id="1.10.3730.20">
    <property type="match status" value="1"/>
</dbReference>
<proteinExistence type="predicted"/>
<organism evidence="7 8">
    <name type="scientific">Persicirhabdus sediminis</name>
    <dbReference type="NCBI Taxonomy" id="454144"/>
    <lineage>
        <taxon>Bacteria</taxon>
        <taxon>Pseudomonadati</taxon>
        <taxon>Verrucomicrobiota</taxon>
        <taxon>Verrucomicrobiia</taxon>
        <taxon>Verrucomicrobiales</taxon>
        <taxon>Verrucomicrobiaceae</taxon>
        <taxon>Persicirhabdus</taxon>
    </lineage>
</organism>
<feature type="transmembrane region" description="Helical" evidence="5">
    <location>
        <begin position="227"/>
        <end position="245"/>
    </location>
</feature>
<comment type="caution">
    <text evidence="7">The sequence shown here is derived from an EMBL/GenBank/DDBJ whole genome shotgun (WGS) entry which is preliminary data.</text>
</comment>
<feature type="transmembrane region" description="Helical" evidence="5">
    <location>
        <begin position="257"/>
        <end position="276"/>
    </location>
</feature>
<sequence length="303" mass="32346">MSESPARQLASLAIFSWLASVPTGARCMILSALGFATMTACVKLVGLRGIPILEIVAARALVSLIISYADVRRKKISPWGHHKKLLATRGLVGSLALVCVYYAVTTLPLAEATILQYLHPIFTALLALLFLNEKVRRSTLLCIVLSLAGLLIMVRPSFLFGASMSLPALSVAAALAGAFGSALAYVIVRQLSQTEDSSVIIFYFPLITLPVAVMMLGDGFVMPDGPALALLLLVGLSTQFGQVFLTKALRAEEAGRATAYSYVQVLFSMIFGWLLFSELPTWWTLAGGALIVAGALANVLGKR</sequence>
<feature type="transmembrane region" description="Helical" evidence="5">
    <location>
        <begin position="282"/>
        <end position="301"/>
    </location>
</feature>
<evidence type="ECO:0000256" key="5">
    <source>
        <dbReference type="SAM" id="Phobius"/>
    </source>
</evidence>
<keyword evidence="8" id="KW-1185">Reference proteome</keyword>
<comment type="subcellular location">
    <subcellularLocation>
        <location evidence="1">Membrane</location>
        <topology evidence="1">Multi-pass membrane protein</topology>
    </subcellularLocation>
</comment>
<keyword evidence="2 5" id="KW-0812">Transmembrane</keyword>
<reference evidence="7" key="1">
    <citation type="submission" date="2021-01" db="EMBL/GenBank/DDBJ databases">
        <title>Modified the classification status of verrucomicrobia.</title>
        <authorList>
            <person name="Feng X."/>
        </authorList>
    </citation>
    <scope>NUCLEOTIDE SEQUENCE</scope>
    <source>
        <strain evidence="7">_KCTC 22039</strain>
    </source>
</reference>
<dbReference type="EMBL" id="JAENIM010000045">
    <property type="protein sequence ID" value="MBK1792448.1"/>
    <property type="molecule type" value="Genomic_DNA"/>
</dbReference>
<evidence type="ECO:0000313" key="7">
    <source>
        <dbReference type="EMBL" id="MBK1792448.1"/>
    </source>
</evidence>
<dbReference type="InterPro" id="IPR037185">
    <property type="entry name" value="EmrE-like"/>
</dbReference>
<protein>
    <submittedName>
        <fullName evidence="7">DMT family transporter</fullName>
    </submittedName>
</protein>
<dbReference type="Proteomes" id="UP000624703">
    <property type="component" value="Unassembled WGS sequence"/>
</dbReference>
<evidence type="ECO:0000256" key="4">
    <source>
        <dbReference type="ARBA" id="ARBA00023136"/>
    </source>
</evidence>
<dbReference type="SUPFAM" id="SSF103481">
    <property type="entry name" value="Multidrug resistance efflux transporter EmrE"/>
    <property type="match status" value="2"/>
</dbReference>
<keyword evidence="4 5" id="KW-0472">Membrane</keyword>
<gene>
    <name evidence="7" type="ORF">JIN82_14890</name>
</gene>
<feature type="transmembrane region" description="Helical" evidence="5">
    <location>
        <begin position="90"/>
        <end position="108"/>
    </location>
</feature>
<feature type="domain" description="EamA" evidence="6">
    <location>
        <begin position="171"/>
        <end position="297"/>
    </location>
</feature>
<feature type="transmembrane region" description="Helical" evidence="5">
    <location>
        <begin position="164"/>
        <end position="188"/>
    </location>
</feature>
<evidence type="ECO:0000256" key="3">
    <source>
        <dbReference type="ARBA" id="ARBA00022989"/>
    </source>
</evidence>
<dbReference type="InterPro" id="IPR000620">
    <property type="entry name" value="EamA_dom"/>
</dbReference>
<feature type="transmembrane region" description="Helical" evidence="5">
    <location>
        <begin position="138"/>
        <end position="158"/>
    </location>
</feature>
<feature type="transmembrane region" description="Helical" evidence="5">
    <location>
        <begin position="51"/>
        <end position="69"/>
    </location>
</feature>
<feature type="domain" description="EamA" evidence="6">
    <location>
        <begin position="25"/>
        <end position="154"/>
    </location>
</feature>
<dbReference type="AlphaFoldDB" id="A0A8J7MK27"/>
<name>A0A8J7MK27_9BACT</name>
<evidence type="ECO:0000313" key="8">
    <source>
        <dbReference type="Proteomes" id="UP000624703"/>
    </source>
</evidence>
<evidence type="ECO:0000256" key="2">
    <source>
        <dbReference type="ARBA" id="ARBA00022692"/>
    </source>
</evidence>
<keyword evidence="3 5" id="KW-1133">Transmembrane helix</keyword>
<evidence type="ECO:0000259" key="6">
    <source>
        <dbReference type="Pfam" id="PF00892"/>
    </source>
</evidence>
<evidence type="ECO:0000256" key="1">
    <source>
        <dbReference type="ARBA" id="ARBA00004141"/>
    </source>
</evidence>
<dbReference type="PANTHER" id="PTHR22911:SF6">
    <property type="entry name" value="SOLUTE CARRIER FAMILY 35 MEMBER G1"/>
    <property type="match status" value="1"/>
</dbReference>
<dbReference type="Pfam" id="PF00892">
    <property type="entry name" value="EamA"/>
    <property type="match status" value="2"/>
</dbReference>
<dbReference type="GO" id="GO:0016020">
    <property type="term" value="C:membrane"/>
    <property type="evidence" value="ECO:0007669"/>
    <property type="project" value="UniProtKB-SubCell"/>
</dbReference>